<protein>
    <recommendedName>
        <fullName evidence="1">TIR domain-containing protein</fullName>
    </recommendedName>
</protein>
<evidence type="ECO:0000313" key="2">
    <source>
        <dbReference type="EMBL" id="CAF1552740.1"/>
    </source>
</evidence>
<dbReference type="InterPro" id="IPR035897">
    <property type="entry name" value="Toll_tir_struct_dom_sf"/>
</dbReference>
<dbReference type="GO" id="GO:0007165">
    <property type="term" value="P:signal transduction"/>
    <property type="evidence" value="ECO:0007669"/>
    <property type="project" value="InterPro"/>
</dbReference>
<dbReference type="Pfam" id="PF13676">
    <property type="entry name" value="TIR_2"/>
    <property type="match status" value="1"/>
</dbReference>
<proteinExistence type="predicted"/>
<accession>A0A815X6J9</accession>
<dbReference type="EMBL" id="CAJOBC010093030">
    <property type="protein sequence ID" value="CAF4413773.1"/>
    <property type="molecule type" value="Genomic_DNA"/>
</dbReference>
<dbReference type="Gene3D" id="3.40.50.10140">
    <property type="entry name" value="Toll/interleukin-1 receptor homology (TIR) domain"/>
    <property type="match status" value="1"/>
</dbReference>
<reference evidence="2" key="1">
    <citation type="submission" date="2021-02" db="EMBL/GenBank/DDBJ databases">
        <authorList>
            <person name="Nowell W R."/>
        </authorList>
    </citation>
    <scope>NUCLEOTIDE SEQUENCE</scope>
</reference>
<sequence>MKQEVLAQNALPILIECIKMFSGDDLSYCLELMWAITFNNEVATTIKNDQALLALIKSLSASDHNGIKKTAEGIIWKLEKEAEFVSKQEPIESVKSANTSTSNVVQLINDTKTMPQSDEIKLKTQSVRGGESEQTTLSEPTKSSFRYDIMISYSHEEKELCYKIYDHLLKNNYRVWLDRDDMFGSTMQAMAEAVENSQFILVCMSPKYRQSPNCQAEAEYAFNRRCHIIPLVLKPNFKPDGWLGLIAGSKMYIDFTKADFHTAYQKLLTEIQRYVRSNNKSGEQLKPIGNHEFDNEKKVILPNVTAYISTYSTKTLEKWTTQEITEFLRDKRLDLMIPLCENMDGYSLHHFYQTCQLHSDVVYQSLQSQLLESKNLRLPITDYFRFVGELKKYAPLSKEISAICCIT</sequence>
<dbReference type="PROSITE" id="PS50104">
    <property type="entry name" value="TIR"/>
    <property type="match status" value="1"/>
</dbReference>
<feature type="domain" description="TIR" evidence="1">
    <location>
        <begin position="145"/>
        <end position="268"/>
    </location>
</feature>
<dbReference type="Proteomes" id="UP000663829">
    <property type="component" value="Unassembled WGS sequence"/>
</dbReference>
<dbReference type="AlphaFoldDB" id="A0A815X6J9"/>
<dbReference type="PANTHER" id="PTHR46270:SF2">
    <property type="entry name" value="TIR DOMAIN-CONTAINING PROTEIN"/>
    <property type="match status" value="1"/>
</dbReference>
<evidence type="ECO:0000313" key="4">
    <source>
        <dbReference type="Proteomes" id="UP000663829"/>
    </source>
</evidence>
<dbReference type="SMART" id="SM00255">
    <property type="entry name" value="TIR"/>
    <property type="match status" value="1"/>
</dbReference>
<keyword evidence="4" id="KW-1185">Reference proteome</keyword>
<dbReference type="SUPFAM" id="SSF52200">
    <property type="entry name" value="Toll/Interleukin receptor TIR domain"/>
    <property type="match status" value="1"/>
</dbReference>
<dbReference type="PANTHER" id="PTHR46270">
    <property type="entry name" value="ARMADILLO-TYPE FOLD-RELATED"/>
    <property type="match status" value="1"/>
</dbReference>
<dbReference type="InterPro" id="IPR000157">
    <property type="entry name" value="TIR_dom"/>
</dbReference>
<dbReference type="Proteomes" id="UP000681722">
    <property type="component" value="Unassembled WGS sequence"/>
</dbReference>
<organism evidence="2 4">
    <name type="scientific">Didymodactylos carnosus</name>
    <dbReference type="NCBI Taxonomy" id="1234261"/>
    <lineage>
        <taxon>Eukaryota</taxon>
        <taxon>Metazoa</taxon>
        <taxon>Spiralia</taxon>
        <taxon>Gnathifera</taxon>
        <taxon>Rotifera</taxon>
        <taxon>Eurotatoria</taxon>
        <taxon>Bdelloidea</taxon>
        <taxon>Philodinida</taxon>
        <taxon>Philodinidae</taxon>
        <taxon>Didymodactylos</taxon>
    </lineage>
</organism>
<name>A0A815X6J9_9BILA</name>
<dbReference type="InterPro" id="IPR011989">
    <property type="entry name" value="ARM-like"/>
</dbReference>
<dbReference type="OrthoDB" id="9978456at2759"/>
<evidence type="ECO:0000259" key="1">
    <source>
        <dbReference type="PROSITE" id="PS50104"/>
    </source>
</evidence>
<dbReference type="EMBL" id="CAJNOQ010027342">
    <property type="protein sequence ID" value="CAF1552740.1"/>
    <property type="molecule type" value="Genomic_DNA"/>
</dbReference>
<comment type="caution">
    <text evidence="2">The sequence shown here is derived from an EMBL/GenBank/DDBJ whole genome shotgun (WGS) entry which is preliminary data.</text>
</comment>
<evidence type="ECO:0000313" key="3">
    <source>
        <dbReference type="EMBL" id="CAF4413773.1"/>
    </source>
</evidence>
<dbReference type="Gene3D" id="1.25.10.10">
    <property type="entry name" value="Leucine-rich Repeat Variant"/>
    <property type="match status" value="1"/>
</dbReference>
<gene>
    <name evidence="2" type="ORF">GPM918_LOCUS39298</name>
    <name evidence="3" type="ORF">SRO942_LOCUS40162</name>
</gene>